<proteinExistence type="predicted"/>
<dbReference type="AlphaFoldDB" id="A0A2P2L812"/>
<protein>
    <submittedName>
        <fullName evidence="1">Uncharacterized protein MANES_04G016200</fullName>
    </submittedName>
</protein>
<reference evidence="1" key="1">
    <citation type="submission" date="2018-02" db="EMBL/GenBank/DDBJ databases">
        <title>Rhizophora mucronata_Transcriptome.</title>
        <authorList>
            <person name="Meera S.P."/>
            <person name="Sreeshan A."/>
            <person name="Augustine A."/>
        </authorList>
    </citation>
    <scope>NUCLEOTIDE SEQUENCE</scope>
    <source>
        <tissue evidence="1">Leaf</tissue>
    </source>
</reference>
<sequence>MNIGGTYLGSIPHLFFFTFNSLQVYANKRNVPFYASSQ</sequence>
<organism evidence="1">
    <name type="scientific">Rhizophora mucronata</name>
    <name type="common">Asiatic mangrove</name>
    <dbReference type="NCBI Taxonomy" id="61149"/>
    <lineage>
        <taxon>Eukaryota</taxon>
        <taxon>Viridiplantae</taxon>
        <taxon>Streptophyta</taxon>
        <taxon>Embryophyta</taxon>
        <taxon>Tracheophyta</taxon>
        <taxon>Spermatophyta</taxon>
        <taxon>Magnoliopsida</taxon>
        <taxon>eudicotyledons</taxon>
        <taxon>Gunneridae</taxon>
        <taxon>Pentapetalae</taxon>
        <taxon>rosids</taxon>
        <taxon>fabids</taxon>
        <taxon>Malpighiales</taxon>
        <taxon>Rhizophoraceae</taxon>
        <taxon>Rhizophora</taxon>
    </lineage>
</organism>
<accession>A0A2P2L812</accession>
<evidence type="ECO:0000313" key="1">
    <source>
        <dbReference type="EMBL" id="MBX14098.1"/>
    </source>
</evidence>
<dbReference type="EMBL" id="GGEC01033614">
    <property type="protein sequence ID" value="MBX14098.1"/>
    <property type="molecule type" value="Transcribed_RNA"/>
</dbReference>
<name>A0A2P2L812_RHIMU</name>
<dbReference type="EMBL" id="GGEC01033615">
    <property type="protein sequence ID" value="MBX14099.1"/>
    <property type="molecule type" value="Transcribed_RNA"/>
</dbReference>